<dbReference type="PROSITE" id="PS51367">
    <property type="entry name" value="THAUMATIN_2"/>
    <property type="match status" value="1"/>
</dbReference>
<dbReference type="OrthoDB" id="202203at2759"/>
<dbReference type="Proteomes" id="UP000214365">
    <property type="component" value="Unassembled WGS sequence"/>
</dbReference>
<name>A0A225AS49_TALAT</name>
<dbReference type="Gene3D" id="2.60.110.10">
    <property type="entry name" value="Thaumatin"/>
    <property type="match status" value="1"/>
</dbReference>
<dbReference type="EMBL" id="LFMY01000001">
    <property type="protein sequence ID" value="OKL64402.1"/>
    <property type="molecule type" value="Genomic_DNA"/>
</dbReference>
<gene>
    <name evidence="3" type="ORF">UA08_01123</name>
</gene>
<dbReference type="PIRSF" id="PIRSF002703">
    <property type="entry name" value="Thaumatin"/>
    <property type="match status" value="1"/>
</dbReference>
<protein>
    <recommendedName>
        <fullName evidence="5">Osmotin, thaumatin-like protein</fullName>
    </recommendedName>
</protein>
<accession>A0A225AS49</accession>
<evidence type="ECO:0000313" key="3">
    <source>
        <dbReference type="EMBL" id="OKL64402.1"/>
    </source>
</evidence>
<feature type="disulfide bond" evidence="1">
    <location>
        <begin position="99"/>
        <end position="121"/>
    </location>
</feature>
<dbReference type="GeneID" id="31000878"/>
<dbReference type="AlphaFoldDB" id="A0A225AS49"/>
<feature type="disulfide bond" evidence="1">
    <location>
        <begin position="275"/>
        <end position="284"/>
    </location>
</feature>
<keyword evidence="4" id="KW-1185">Reference proteome</keyword>
<dbReference type="InterPro" id="IPR037176">
    <property type="entry name" value="Osmotin/thaumatin-like_sf"/>
</dbReference>
<feature type="disulfide bond" evidence="1">
    <location>
        <begin position="239"/>
        <end position="271"/>
    </location>
</feature>
<dbReference type="SUPFAM" id="SSF49870">
    <property type="entry name" value="Osmotin, thaumatin-like protein"/>
    <property type="match status" value="1"/>
</dbReference>
<comment type="caution">
    <text evidence="3">The sequence shown here is derived from an EMBL/GenBank/DDBJ whole genome shotgun (WGS) entry which is preliminary data.</text>
</comment>
<feature type="chain" id="PRO_5012330123" description="Osmotin, thaumatin-like protein" evidence="2">
    <location>
        <begin position="26"/>
        <end position="319"/>
    </location>
</feature>
<keyword evidence="2" id="KW-0732">Signal</keyword>
<dbReference type="Pfam" id="PF00314">
    <property type="entry name" value="Thaumatin"/>
    <property type="match status" value="1"/>
</dbReference>
<organism evidence="3 4">
    <name type="scientific">Talaromyces atroroseus</name>
    <dbReference type="NCBI Taxonomy" id="1441469"/>
    <lineage>
        <taxon>Eukaryota</taxon>
        <taxon>Fungi</taxon>
        <taxon>Dikarya</taxon>
        <taxon>Ascomycota</taxon>
        <taxon>Pezizomycotina</taxon>
        <taxon>Eurotiomycetes</taxon>
        <taxon>Eurotiomycetidae</taxon>
        <taxon>Eurotiales</taxon>
        <taxon>Trichocomaceae</taxon>
        <taxon>Talaromyces</taxon>
        <taxon>Talaromyces sect. Trachyspermi</taxon>
    </lineage>
</organism>
<dbReference type="RefSeq" id="XP_020124523.1">
    <property type="nucleotide sequence ID" value="XM_020259876.1"/>
</dbReference>
<evidence type="ECO:0008006" key="5">
    <source>
        <dbReference type="Google" id="ProtNLM"/>
    </source>
</evidence>
<reference evidence="3 4" key="1">
    <citation type="submission" date="2015-06" db="EMBL/GenBank/DDBJ databases">
        <title>Talaromyces atroroseus IBT 11181 draft genome.</title>
        <authorList>
            <person name="Rasmussen K.B."/>
            <person name="Rasmussen S."/>
            <person name="Petersen B."/>
            <person name="Sicheritz-Ponten T."/>
            <person name="Mortensen U.H."/>
            <person name="Thrane U."/>
        </authorList>
    </citation>
    <scope>NUCLEOTIDE SEQUENCE [LARGE SCALE GENOMIC DNA]</scope>
    <source>
        <strain evidence="3 4">IBT 11181</strain>
    </source>
</reference>
<keyword evidence="1" id="KW-1015">Disulfide bond</keyword>
<evidence type="ECO:0000256" key="2">
    <source>
        <dbReference type="SAM" id="SignalP"/>
    </source>
</evidence>
<proteinExistence type="predicted"/>
<dbReference type="STRING" id="1441469.A0A225AS49"/>
<evidence type="ECO:0000256" key="1">
    <source>
        <dbReference type="PIRSR" id="PIRSR002703-1"/>
    </source>
</evidence>
<evidence type="ECO:0000313" key="4">
    <source>
        <dbReference type="Proteomes" id="UP000214365"/>
    </source>
</evidence>
<dbReference type="SMART" id="SM00205">
    <property type="entry name" value="THN"/>
    <property type="match status" value="1"/>
</dbReference>
<dbReference type="PRINTS" id="PR00347">
    <property type="entry name" value="THAUMATIN"/>
</dbReference>
<feature type="disulfide bond" evidence="1">
    <location>
        <begin position="285"/>
        <end position="295"/>
    </location>
</feature>
<dbReference type="InterPro" id="IPR001938">
    <property type="entry name" value="Thaumatin"/>
</dbReference>
<feature type="signal peptide" evidence="2">
    <location>
        <begin position="1"/>
        <end position="25"/>
    </location>
</feature>
<sequence length="319" mass="34264">MVISKSTLLLKQLAFLAYAVHDAQAVHHMKRSPVTLQATDASQRAFKITNYCPVDIYPAIQTQAGTGPAFGGYQATPGNTTSFEVSADWQGRIWARTNCTFNADGTAPEVSGGLNGTGEACLTGDCGGVLNCQGTGKPATLAEFTMSSDVNLSYYDISLVDGYNLPLGIISLHNESSDADLRAMPSNTTNPVCIGSPNFWETLNELNTTTVPVNSTIGSITYSTPLELTLGTHAVSRWCPWPLQIQPPKKPGDGVYPYPDDGIPRPDFDPCLSMCSMYGKASYCCSGKYDKPNKCGPNMYSKAAKKVCPDAYSYATDKR</sequence>
<dbReference type="PANTHER" id="PTHR31048">
    <property type="entry name" value="OS03G0233200 PROTEIN"/>
    <property type="match status" value="1"/>
</dbReference>
<feature type="disulfide bond" evidence="1">
    <location>
        <begin position="126"/>
        <end position="132"/>
    </location>
</feature>